<keyword evidence="3" id="KW-1185">Reference proteome</keyword>
<proteinExistence type="predicted"/>
<feature type="transmembrane region" description="Helical" evidence="1">
    <location>
        <begin position="24"/>
        <end position="46"/>
    </location>
</feature>
<accession>A0ABW3EN48</accession>
<protein>
    <submittedName>
        <fullName evidence="2">Uncharacterized protein</fullName>
    </submittedName>
</protein>
<keyword evidence="1" id="KW-0812">Transmembrane</keyword>
<dbReference type="RefSeq" id="WP_378297356.1">
    <property type="nucleotide sequence ID" value="NZ_JBHTJA010000010.1"/>
</dbReference>
<comment type="caution">
    <text evidence="2">The sequence shown here is derived from an EMBL/GenBank/DDBJ whole genome shotgun (WGS) entry which is preliminary data.</text>
</comment>
<sequence>MRPFRTLKRLDDRLLSHPLASRRLGIVPGFALVFGVNGAIGLLIFGADAMWGSGLTPAFGIIAAANLGAASIAAAALLWHRHRSKP</sequence>
<reference evidence="3" key="1">
    <citation type="journal article" date="2019" name="Int. J. Syst. Evol. Microbiol.">
        <title>The Global Catalogue of Microorganisms (GCM) 10K type strain sequencing project: providing services to taxonomists for standard genome sequencing and annotation.</title>
        <authorList>
            <consortium name="The Broad Institute Genomics Platform"/>
            <consortium name="The Broad Institute Genome Sequencing Center for Infectious Disease"/>
            <person name="Wu L."/>
            <person name="Ma J."/>
        </authorList>
    </citation>
    <scope>NUCLEOTIDE SEQUENCE [LARGE SCALE GENOMIC DNA]</scope>
    <source>
        <strain evidence="3">JCM 31202</strain>
    </source>
</reference>
<gene>
    <name evidence="2" type="ORF">ACFQ11_08215</name>
</gene>
<keyword evidence="1" id="KW-1133">Transmembrane helix</keyword>
<evidence type="ECO:0000313" key="2">
    <source>
        <dbReference type="EMBL" id="MFD0900373.1"/>
    </source>
</evidence>
<organism evidence="2 3">
    <name type="scientific">Actinomadura sediminis</name>
    <dbReference type="NCBI Taxonomy" id="1038904"/>
    <lineage>
        <taxon>Bacteria</taxon>
        <taxon>Bacillati</taxon>
        <taxon>Actinomycetota</taxon>
        <taxon>Actinomycetes</taxon>
        <taxon>Streptosporangiales</taxon>
        <taxon>Thermomonosporaceae</taxon>
        <taxon>Actinomadura</taxon>
    </lineage>
</organism>
<name>A0ABW3EN48_9ACTN</name>
<feature type="transmembrane region" description="Helical" evidence="1">
    <location>
        <begin position="58"/>
        <end position="79"/>
    </location>
</feature>
<keyword evidence="1" id="KW-0472">Membrane</keyword>
<evidence type="ECO:0000313" key="3">
    <source>
        <dbReference type="Proteomes" id="UP001596972"/>
    </source>
</evidence>
<dbReference type="Proteomes" id="UP001596972">
    <property type="component" value="Unassembled WGS sequence"/>
</dbReference>
<evidence type="ECO:0000256" key="1">
    <source>
        <dbReference type="SAM" id="Phobius"/>
    </source>
</evidence>
<dbReference type="EMBL" id="JBHTJA010000010">
    <property type="protein sequence ID" value="MFD0900373.1"/>
    <property type="molecule type" value="Genomic_DNA"/>
</dbReference>